<keyword evidence="5 6" id="KW-0472">Membrane</keyword>
<dbReference type="NCBIfam" id="TIGR02532">
    <property type="entry name" value="IV_pilin_GFxxxE"/>
    <property type="match status" value="1"/>
</dbReference>
<organism evidence="7 8">
    <name type="scientific">Methylomonas defluvii</name>
    <dbReference type="NCBI Taxonomy" id="3045149"/>
    <lineage>
        <taxon>Bacteria</taxon>
        <taxon>Pseudomonadati</taxon>
        <taxon>Pseudomonadota</taxon>
        <taxon>Gammaproteobacteria</taxon>
        <taxon>Methylococcales</taxon>
        <taxon>Methylococcaceae</taxon>
        <taxon>Methylomonas</taxon>
    </lineage>
</organism>
<sequence length="153" mass="15569">MNKTQQGVTLIELMVTVAIIGILAGVAIPGYQESVRKSRRADVKGVLLGLTNAMERRFTEANTFCDAAAGGTAVTGCGSSTGDTGTPSIYTIPTETAGFYTVTISGASASSYTLSAVPTGAQASDKCGTLLIDNTGSKTVASATLDASTCWSR</sequence>
<proteinExistence type="predicted"/>
<evidence type="ECO:0000256" key="2">
    <source>
        <dbReference type="ARBA" id="ARBA00022481"/>
    </source>
</evidence>
<protein>
    <submittedName>
        <fullName evidence="7">Type IV pilin protein</fullName>
    </submittedName>
</protein>
<evidence type="ECO:0000313" key="8">
    <source>
        <dbReference type="Proteomes" id="UP001284537"/>
    </source>
</evidence>
<dbReference type="Proteomes" id="UP001284537">
    <property type="component" value="Unassembled WGS sequence"/>
</dbReference>
<evidence type="ECO:0000256" key="5">
    <source>
        <dbReference type="ARBA" id="ARBA00023136"/>
    </source>
</evidence>
<evidence type="ECO:0000313" key="7">
    <source>
        <dbReference type="EMBL" id="MDX8126295.1"/>
    </source>
</evidence>
<dbReference type="InterPro" id="IPR012902">
    <property type="entry name" value="N_methyl_site"/>
</dbReference>
<dbReference type="Pfam" id="PF16732">
    <property type="entry name" value="ComP_DUS"/>
    <property type="match status" value="1"/>
</dbReference>
<dbReference type="SUPFAM" id="SSF54523">
    <property type="entry name" value="Pili subunits"/>
    <property type="match status" value="1"/>
</dbReference>
<accession>A0ABU4UBS8</accession>
<feature type="transmembrane region" description="Helical" evidence="6">
    <location>
        <begin position="6"/>
        <end position="31"/>
    </location>
</feature>
<dbReference type="InterPro" id="IPR031982">
    <property type="entry name" value="PilE-like"/>
</dbReference>
<evidence type="ECO:0000256" key="4">
    <source>
        <dbReference type="ARBA" id="ARBA00022989"/>
    </source>
</evidence>
<dbReference type="InterPro" id="IPR045584">
    <property type="entry name" value="Pilin-like"/>
</dbReference>
<keyword evidence="2" id="KW-0488">Methylation</keyword>
<dbReference type="Gene3D" id="3.30.700.10">
    <property type="entry name" value="Glycoprotein, Type 4 Pilin"/>
    <property type="match status" value="1"/>
</dbReference>
<dbReference type="PANTHER" id="PTHR30093:SF44">
    <property type="entry name" value="TYPE II SECRETION SYSTEM CORE PROTEIN G"/>
    <property type="match status" value="1"/>
</dbReference>
<keyword evidence="8" id="KW-1185">Reference proteome</keyword>
<evidence type="ECO:0000256" key="1">
    <source>
        <dbReference type="ARBA" id="ARBA00004167"/>
    </source>
</evidence>
<dbReference type="PROSITE" id="PS00409">
    <property type="entry name" value="PROKAR_NTER_METHYL"/>
    <property type="match status" value="1"/>
</dbReference>
<dbReference type="RefSeq" id="WP_084153333.1">
    <property type="nucleotide sequence ID" value="NZ_JAXARY010000002.1"/>
</dbReference>
<dbReference type="EMBL" id="JAXARY010000002">
    <property type="protein sequence ID" value="MDX8126295.1"/>
    <property type="molecule type" value="Genomic_DNA"/>
</dbReference>
<dbReference type="PANTHER" id="PTHR30093">
    <property type="entry name" value="GENERAL SECRETION PATHWAY PROTEIN G"/>
    <property type="match status" value="1"/>
</dbReference>
<keyword evidence="4 6" id="KW-1133">Transmembrane helix</keyword>
<reference evidence="7 8" key="1">
    <citation type="submission" date="2023-11" db="EMBL/GenBank/DDBJ databases">
        <authorList>
            <person name="Ouyang M.-Y."/>
        </authorList>
    </citation>
    <scope>NUCLEOTIDE SEQUENCE [LARGE SCALE GENOMIC DNA]</scope>
    <source>
        <strain evidence="7 8">OY6</strain>
    </source>
</reference>
<gene>
    <name evidence="7" type="ORF">QLH52_03310</name>
</gene>
<dbReference type="Pfam" id="PF07963">
    <property type="entry name" value="N_methyl"/>
    <property type="match status" value="1"/>
</dbReference>
<comment type="subcellular location">
    <subcellularLocation>
        <location evidence="1">Membrane</location>
        <topology evidence="1">Single-pass membrane protein</topology>
    </subcellularLocation>
</comment>
<comment type="caution">
    <text evidence="7">The sequence shown here is derived from an EMBL/GenBank/DDBJ whole genome shotgun (WGS) entry which is preliminary data.</text>
</comment>
<keyword evidence="3 6" id="KW-0812">Transmembrane</keyword>
<evidence type="ECO:0000256" key="3">
    <source>
        <dbReference type="ARBA" id="ARBA00022692"/>
    </source>
</evidence>
<evidence type="ECO:0000256" key="6">
    <source>
        <dbReference type="SAM" id="Phobius"/>
    </source>
</evidence>
<name>A0ABU4UBS8_9GAMM</name>